<name>A0A074Y8U2_AURSE</name>
<feature type="region of interest" description="Disordered" evidence="1">
    <location>
        <begin position="1031"/>
        <end position="1060"/>
    </location>
</feature>
<evidence type="ECO:0000313" key="3">
    <source>
        <dbReference type="Proteomes" id="UP000030641"/>
    </source>
</evidence>
<protein>
    <submittedName>
        <fullName evidence="2">Uncharacterized protein</fullName>
    </submittedName>
</protein>
<reference evidence="2 3" key="1">
    <citation type="journal article" date="2014" name="BMC Genomics">
        <title>Genome sequencing of four Aureobasidium pullulans varieties: biotechnological potential, stress tolerance, and description of new species.</title>
        <authorList>
            <person name="Gostin Ar C."/>
            <person name="Ohm R.A."/>
            <person name="Kogej T."/>
            <person name="Sonjak S."/>
            <person name="Turk M."/>
            <person name="Zajc J."/>
            <person name="Zalar P."/>
            <person name="Grube M."/>
            <person name="Sun H."/>
            <person name="Han J."/>
            <person name="Sharma A."/>
            <person name="Chiniquy J."/>
            <person name="Ngan C.Y."/>
            <person name="Lipzen A."/>
            <person name="Barry K."/>
            <person name="Grigoriev I.V."/>
            <person name="Gunde-Cimerman N."/>
        </authorList>
    </citation>
    <scope>NUCLEOTIDE SEQUENCE [LARGE SCALE GENOMIC DNA]</scope>
    <source>
        <strain evidence="2 3">EXF-2481</strain>
    </source>
</reference>
<dbReference type="OMA" id="IEHEWAN"/>
<evidence type="ECO:0000313" key="2">
    <source>
        <dbReference type="EMBL" id="KEQ94140.1"/>
    </source>
</evidence>
<accession>A0A074Y8U2</accession>
<dbReference type="STRING" id="1043005.A0A074Y8U2"/>
<proteinExistence type="predicted"/>
<gene>
    <name evidence="2" type="ORF">AUEXF2481DRAFT_698243</name>
</gene>
<evidence type="ECO:0000256" key="1">
    <source>
        <dbReference type="SAM" id="MobiDB-lite"/>
    </source>
</evidence>
<dbReference type="GeneID" id="25370781"/>
<dbReference type="InParanoid" id="A0A074Y8U2"/>
<dbReference type="HOGENOM" id="CLU_269601_0_0_1"/>
<dbReference type="AlphaFoldDB" id="A0A074Y8U2"/>
<dbReference type="Proteomes" id="UP000030641">
    <property type="component" value="Unassembled WGS sequence"/>
</dbReference>
<organism evidence="2 3">
    <name type="scientific">Aureobasidium subglaciale (strain EXF-2481)</name>
    <name type="common">Aureobasidium pullulans var. subglaciale</name>
    <dbReference type="NCBI Taxonomy" id="1043005"/>
    <lineage>
        <taxon>Eukaryota</taxon>
        <taxon>Fungi</taxon>
        <taxon>Dikarya</taxon>
        <taxon>Ascomycota</taxon>
        <taxon>Pezizomycotina</taxon>
        <taxon>Dothideomycetes</taxon>
        <taxon>Dothideomycetidae</taxon>
        <taxon>Dothideales</taxon>
        <taxon>Saccotheciaceae</taxon>
        <taxon>Aureobasidium</taxon>
    </lineage>
</organism>
<sequence length="1060" mass="119814">MDDHYVFSKTAQSSQHELSLVSALGESNHDTTKHEPTSPIMPERLDHDFKHSMQHEPRSPSVFEGLRTELARHQIDVSGIHATDFAWLSEDTANAADLQRLKHCAILTTNDQVLGVLDLQLSLPNTPPLTLGTHHYFRAWTFEFAELLAVIQHMKDDDHYSQETRAWKRIIEDYTGSITNVTIRYVGTVQGPRRPIDRYLEDLGMRTSGLLAEFARAISVVCPHVEAQAKIFLIPEASLPFTETIQRKENVERMLIALFDYTTLLNRQLGGFLVSYVPPAGDNEYFAALKTDVGARFRASSQGIIPPGPAAGVERRFYVSSQITSPSLLSGLEKHFKQLQAYANSNPEICGTSHHFISDELCAVLLAQAIPTLYKGQNLTVYVGKDLPVEEFLSPTHFLGVESHAGNFVRQTLESVARIEASNHGREFQHSDFSPYEDSFCIVDLWCWLKHDHLAPASEFLRRYLELVQPLVVTIFGRDPVDLILSDFDVNCDRRLQNLTPVVGVPSIQYHDQPGANEAHDPNAAFVAIPAFHPGRDKHGSQTQPIRRLVDISMKHTFLVTQIAMDMLDEPDVESRFSTRFDLCQEILHRLSNLSQEGNNFLLLLEKTKADVESILRHSMTKSETDDARSMLNRDAYEILLSFGIARGDAGSNERISQIDSLWDDEVALLHLVFSHIPELKRLWMNQFLQLAPRQSLLLAAIAGVHPDAYADMVMSLLRPEWQEPGSWLQNQPYTIQYGLWVHRGESESLKNRVMYPDQVLTAFDLQARPIGFPQRADGKILTVDFNLPKSAIPKGSTESRALVYTSLGIDLVDGNGRVFRSERSGRATLGATIPRQAIKSQSVKRELWLEVLNAHDIDPLLEDNEDDDAADDWGRKGVAMLSPRAKSITPRQSTPPKPNDANYPLYFFLEQSFPHGGHFDLASLEKYSMSKEHTKAFVDLLKTPRFREHPYSKEWLEKLDLPLPSTGLLTSNLPLLRNVKRVQRATHKRDEYLLIGPPGSAVPDPFDMMERQCCISQEVMKTYLKNKKNVSTDVEESVANKRTSKYPIKGSQKRSKQRI</sequence>
<keyword evidence="3" id="KW-1185">Reference proteome</keyword>
<dbReference type="EMBL" id="KL584763">
    <property type="protein sequence ID" value="KEQ94140.1"/>
    <property type="molecule type" value="Genomic_DNA"/>
</dbReference>
<dbReference type="OrthoDB" id="2269179at2759"/>
<dbReference type="RefSeq" id="XP_013342708.1">
    <property type="nucleotide sequence ID" value="XM_013487254.1"/>
</dbReference>